<feature type="compositionally biased region" description="Low complexity" evidence="1">
    <location>
        <begin position="77"/>
        <end position="96"/>
    </location>
</feature>
<sequence length="520" mass="57376">MNREGPARPEAAAPPSAGDTRLALPPGHRWRPPGEERGTRRRGPSVSQPGHSGPGRRAFPDKAADPSAPLGIASTDGGSRIGTRTTETTRTPNTNQNRRRRRRPIPGGSFSGPGRPAAPGGHQPPGSRPRRARVVWAGIAACLATAYGFLALATFRLLALRPWEPRHRRPRAGTDRGVRHGGLPTAAHVSFGANTDARNATIRHPPTSTKTVRFRRRYPRMIYFLHIHKSGGTFVCQQAFRNRLSANYERNCNARADGRCCSGTDVPGERGPTSGEPPSFSAASQAAFAEKAPYDLVAAERELPGVLLPEHYDYVVGLRDSRDRYQSHWNHLVRERRDAGSSNTNSSNNNSNNFAEWIKGQPDNYNVRMICGTRCSAVPKYGITLELFRHALDRLWEDVSHVLFVEDMEESFGRFAEAYGWEPYDPPDPGPSPRTAGANGSAWDPYMFVLDDALYEFAKQKQADTRNATGQNGRRNATGVPGARGSWRRPFRNQALVDGYFREGPSRNCTNACCGRCSEW</sequence>
<organism evidence="3 4">
    <name type="scientific">Pseudo-nitzschia multistriata</name>
    <dbReference type="NCBI Taxonomy" id="183589"/>
    <lineage>
        <taxon>Eukaryota</taxon>
        <taxon>Sar</taxon>
        <taxon>Stramenopiles</taxon>
        <taxon>Ochrophyta</taxon>
        <taxon>Bacillariophyta</taxon>
        <taxon>Bacillariophyceae</taxon>
        <taxon>Bacillariophycidae</taxon>
        <taxon>Bacillariales</taxon>
        <taxon>Bacillariaceae</taxon>
        <taxon>Pseudo-nitzschia</taxon>
    </lineage>
</organism>
<feature type="region of interest" description="Disordered" evidence="1">
    <location>
        <begin position="463"/>
        <end position="485"/>
    </location>
</feature>
<keyword evidence="2" id="KW-1133">Transmembrane helix</keyword>
<dbReference type="OrthoDB" id="46768at2759"/>
<feature type="region of interest" description="Disordered" evidence="1">
    <location>
        <begin position="336"/>
        <end position="355"/>
    </location>
</feature>
<feature type="compositionally biased region" description="Low complexity" evidence="1">
    <location>
        <begin position="8"/>
        <end position="18"/>
    </location>
</feature>
<feature type="compositionally biased region" description="Low complexity" evidence="1">
    <location>
        <begin position="105"/>
        <end position="125"/>
    </location>
</feature>
<protein>
    <recommendedName>
        <fullName evidence="5">Sulfotransferase domain-containing protein</fullName>
    </recommendedName>
</protein>
<feature type="transmembrane region" description="Helical" evidence="2">
    <location>
        <begin position="134"/>
        <end position="159"/>
    </location>
</feature>
<gene>
    <name evidence="3" type="ORF">PSNMU_V1.4_AUG-EV-PASAV3_0115940</name>
</gene>
<evidence type="ECO:0000256" key="2">
    <source>
        <dbReference type="SAM" id="Phobius"/>
    </source>
</evidence>
<feature type="compositionally biased region" description="Low complexity" evidence="1">
    <location>
        <begin position="341"/>
        <end position="353"/>
    </location>
</feature>
<evidence type="ECO:0000256" key="1">
    <source>
        <dbReference type="SAM" id="MobiDB-lite"/>
    </source>
</evidence>
<keyword evidence="2" id="KW-0812">Transmembrane</keyword>
<dbReference type="InterPro" id="IPR027417">
    <property type="entry name" value="P-loop_NTPase"/>
</dbReference>
<keyword evidence="4" id="KW-1185">Reference proteome</keyword>
<dbReference type="Proteomes" id="UP000291116">
    <property type="component" value="Unassembled WGS sequence"/>
</dbReference>
<feature type="compositionally biased region" description="Polar residues" evidence="1">
    <location>
        <begin position="465"/>
        <end position="475"/>
    </location>
</feature>
<dbReference type="AlphaFoldDB" id="A0A448ZQX3"/>
<dbReference type="EMBL" id="CAACVS010000647">
    <property type="protein sequence ID" value="VEU44438.1"/>
    <property type="molecule type" value="Genomic_DNA"/>
</dbReference>
<name>A0A448ZQX3_9STRA</name>
<proteinExistence type="predicted"/>
<dbReference type="SUPFAM" id="SSF52540">
    <property type="entry name" value="P-loop containing nucleoside triphosphate hydrolases"/>
    <property type="match status" value="1"/>
</dbReference>
<keyword evidence="2" id="KW-0472">Membrane</keyword>
<evidence type="ECO:0000313" key="4">
    <source>
        <dbReference type="Proteomes" id="UP000291116"/>
    </source>
</evidence>
<dbReference type="Gene3D" id="3.40.50.300">
    <property type="entry name" value="P-loop containing nucleotide triphosphate hydrolases"/>
    <property type="match status" value="1"/>
</dbReference>
<evidence type="ECO:0000313" key="3">
    <source>
        <dbReference type="EMBL" id="VEU44438.1"/>
    </source>
</evidence>
<accession>A0A448ZQX3</accession>
<feature type="region of interest" description="Disordered" evidence="1">
    <location>
        <begin position="1"/>
        <end position="129"/>
    </location>
</feature>
<evidence type="ECO:0008006" key="5">
    <source>
        <dbReference type="Google" id="ProtNLM"/>
    </source>
</evidence>
<reference evidence="3 4" key="1">
    <citation type="submission" date="2019-01" db="EMBL/GenBank/DDBJ databases">
        <authorList>
            <person name="Ferrante I. M."/>
        </authorList>
    </citation>
    <scope>NUCLEOTIDE SEQUENCE [LARGE SCALE GENOMIC DNA]</scope>
    <source>
        <strain evidence="3 4">B856</strain>
    </source>
</reference>